<accession>A0A1H6N9K6</accession>
<sequence>MSTNKIDRSKYEVPRELRIASSTNYIVPKLKLYERQGLKKHMAKALHTGDFSRYKYPHDESYHHVINLLSTPELSPDELRLGLFLFEMAYEKRNFKPVYCLADEDFRTQKVGENELIHIGKPKSSKHTFSAMPITSLVIKLQNNQIRMDSFNLLPMLEKLESFGVLTMTEICNKNCVNPDVEEFVTNCVYLELNLGFTSTVINRKWM</sequence>
<dbReference type="EMBL" id="FNXF01000016">
    <property type="protein sequence ID" value="SEI08236.1"/>
    <property type="molecule type" value="Genomic_DNA"/>
</dbReference>
<proteinExistence type="predicted"/>
<protein>
    <submittedName>
        <fullName evidence="1">Uncharacterized protein</fullName>
    </submittedName>
</protein>
<dbReference type="RefSeq" id="WP_092795968.1">
    <property type="nucleotide sequence ID" value="NZ_FNXF01000016.1"/>
</dbReference>
<dbReference type="AlphaFoldDB" id="A0A1H6N9K6"/>
<dbReference type="Proteomes" id="UP000199371">
    <property type="component" value="Unassembled WGS sequence"/>
</dbReference>
<dbReference type="STRING" id="173990.SAMN05660691_03450"/>
<reference evidence="2" key="1">
    <citation type="submission" date="2016-10" db="EMBL/GenBank/DDBJ databases">
        <authorList>
            <person name="Varghese N."/>
            <person name="Submissions S."/>
        </authorList>
    </citation>
    <scope>NUCLEOTIDE SEQUENCE [LARGE SCALE GENOMIC DNA]</scope>
    <source>
        <strain evidence="2">DSM 17616</strain>
    </source>
</reference>
<name>A0A1H6N9K6_9GAMM</name>
<gene>
    <name evidence="1" type="ORF">SAMN05660691_03450</name>
</gene>
<organism evidence="1 2">
    <name type="scientific">Rheinheimera pacifica</name>
    <dbReference type="NCBI Taxonomy" id="173990"/>
    <lineage>
        <taxon>Bacteria</taxon>
        <taxon>Pseudomonadati</taxon>
        <taxon>Pseudomonadota</taxon>
        <taxon>Gammaproteobacteria</taxon>
        <taxon>Chromatiales</taxon>
        <taxon>Chromatiaceae</taxon>
        <taxon>Rheinheimera</taxon>
    </lineage>
</organism>
<keyword evidence="2" id="KW-1185">Reference proteome</keyword>
<dbReference type="OrthoDB" id="7063900at2"/>
<evidence type="ECO:0000313" key="1">
    <source>
        <dbReference type="EMBL" id="SEI08236.1"/>
    </source>
</evidence>
<evidence type="ECO:0000313" key="2">
    <source>
        <dbReference type="Proteomes" id="UP000199371"/>
    </source>
</evidence>